<reference evidence="2 3" key="1">
    <citation type="journal article" date="2012" name="Genome Biol.">
        <title>Genome and low-iron response of an oceanic diatom adapted to chronic iron limitation.</title>
        <authorList>
            <person name="Lommer M."/>
            <person name="Specht M."/>
            <person name="Roy A.S."/>
            <person name="Kraemer L."/>
            <person name="Andreson R."/>
            <person name="Gutowska M.A."/>
            <person name="Wolf J."/>
            <person name="Bergner S.V."/>
            <person name="Schilhabel M.B."/>
            <person name="Klostermeier U.C."/>
            <person name="Beiko R.G."/>
            <person name="Rosenstiel P."/>
            <person name="Hippler M."/>
            <person name="Laroche J."/>
        </authorList>
    </citation>
    <scope>NUCLEOTIDE SEQUENCE [LARGE SCALE GENOMIC DNA]</scope>
    <source>
        <strain evidence="2 3">CCMP1005</strain>
    </source>
</reference>
<name>K0RRW9_THAOC</name>
<feature type="compositionally biased region" description="Low complexity" evidence="1">
    <location>
        <begin position="647"/>
        <end position="659"/>
    </location>
</feature>
<organism evidence="2 3">
    <name type="scientific">Thalassiosira oceanica</name>
    <name type="common">Marine diatom</name>
    <dbReference type="NCBI Taxonomy" id="159749"/>
    <lineage>
        <taxon>Eukaryota</taxon>
        <taxon>Sar</taxon>
        <taxon>Stramenopiles</taxon>
        <taxon>Ochrophyta</taxon>
        <taxon>Bacillariophyta</taxon>
        <taxon>Coscinodiscophyceae</taxon>
        <taxon>Thalassiosirophycidae</taxon>
        <taxon>Thalassiosirales</taxon>
        <taxon>Thalassiosiraceae</taxon>
        <taxon>Thalassiosira</taxon>
    </lineage>
</organism>
<feature type="region of interest" description="Disordered" evidence="1">
    <location>
        <begin position="346"/>
        <end position="397"/>
    </location>
</feature>
<feature type="compositionally biased region" description="Polar residues" evidence="1">
    <location>
        <begin position="1404"/>
        <end position="1422"/>
    </location>
</feature>
<feature type="region of interest" description="Disordered" evidence="1">
    <location>
        <begin position="617"/>
        <end position="730"/>
    </location>
</feature>
<feature type="region of interest" description="Disordered" evidence="1">
    <location>
        <begin position="1239"/>
        <end position="1289"/>
    </location>
</feature>
<feature type="compositionally biased region" description="Polar residues" evidence="1">
    <location>
        <begin position="567"/>
        <end position="578"/>
    </location>
</feature>
<feature type="compositionally biased region" description="Polar residues" evidence="1">
    <location>
        <begin position="1099"/>
        <end position="1114"/>
    </location>
</feature>
<proteinExistence type="predicted"/>
<feature type="region of interest" description="Disordered" evidence="1">
    <location>
        <begin position="53"/>
        <end position="100"/>
    </location>
</feature>
<evidence type="ECO:0000256" key="1">
    <source>
        <dbReference type="SAM" id="MobiDB-lite"/>
    </source>
</evidence>
<comment type="caution">
    <text evidence="2">The sequence shown here is derived from an EMBL/GenBank/DDBJ whole genome shotgun (WGS) entry which is preliminary data.</text>
</comment>
<feature type="region of interest" description="Disordered" evidence="1">
    <location>
        <begin position="519"/>
        <end position="578"/>
    </location>
</feature>
<feature type="region of interest" description="Disordered" evidence="1">
    <location>
        <begin position="224"/>
        <end position="309"/>
    </location>
</feature>
<feature type="compositionally biased region" description="Basic residues" evidence="1">
    <location>
        <begin position="81"/>
        <end position="100"/>
    </location>
</feature>
<feature type="region of interest" description="Disordered" evidence="1">
    <location>
        <begin position="1013"/>
        <end position="1035"/>
    </location>
</feature>
<feature type="compositionally biased region" description="Low complexity" evidence="1">
    <location>
        <begin position="1206"/>
        <end position="1222"/>
    </location>
</feature>
<feature type="compositionally biased region" description="Polar residues" evidence="1">
    <location>
        <begin position="191"/>
        <end position="206"/>
    </location>
</feature>
<evidence type="ECO:0000313" key="3">
    <source>
        <dbReference type="Proteomes" id="UP000266841"/>
    </source>
</evidence>
<feature type="non-terminal residue" evidence="2">
    <location>
        <position position="1"/>
    </location>
</feature>
<feature type="region of interest" description="Disordered" evidence="1">
    <location>
        <begin position="450"/>
        <end position="481"/>
    </location>
</feature>
<accession>K0RRW9</accession>
<keyword evidence="3" id="KW-1185">Reference proteome</keyword>
<gene>
    <name evidence="2" type="ORF">THAOC_24485</name>
</gene>
<dbReference type="Proteomes" id="UP000266841">
    <property type="component" value="Unassembled WGS sequence"/>
</dbReference>
<feature type="region of interest" description="Disordered" evidence="1">
    <location>
        <begin position="1174"/>
        <end position="1222"/>
    </location>
</feature>
<sequence>TDNEVVYSTTATAHEMMPKSWTAYLASGRDSPARPSHTTRTAFAAAVTPVRRAREPAFTEGAAASKTHGRHRDDNPSCPRGRGHSHIPGRPHPVHGPRRHTPQAEYMEADEHEETIEVFMDTWTTKTLVANDATVARLFNEVKRSLAACRAYVQSDYQAGICGAVEMAEIEQYYAKVDKCLAKWKARVRTRQTGASSSRPPTTTGATVGVSPSAVAVTQVQRERELASTEEAVATGASDVVAPATPTTDVKDARPTSSARSDQSDEGAQASLTDDADDARTRRRELYDEEVKESQAKYGGGGHHSYPKRHNNWLHQKRGGRVISKSAADNFGSARAGTHDVDAEFKVKDFPSLQKRDRRRNRGPGRHPRRGRAFNPARVPRTISPRGHASTAGVSSTLSPAPAYDVADFLPDCIEIGPDGNITVIGKISIPPDQLVTFLKTPHHPLVYSRRLRDDPVPGGASRDYESSVSMEADESTNSMVEAAPPRTAAPALAAGPAAPLPMAEPTSMAEPMLDAAMQPTKEAARPSDASSQPCVTRPTGDPSGNVSSHGVDGALPSKGEAGTLPSGDSTGLVSTISPAEERRRQYLTDIAWASLDPHYDFDLDLALALAPKSETTVPSSMAEPTPVAESAPAATSSVAEPTPVTDSAAEAPSSMADPMPSPTEPVVRPEDVATAPVEGPARAPEPEEAYLGSSDRDGTAPRSSTSEAARTSVIPSRPGAIPLTDDPAGLVPPHKVDSALPSAREEAGITSPNDTVGHGRTITSDDDDWVIVNTPALPINPWGGVDFTRVDLANVELVPIWWADLWPEDYGDDVTRVEANGIARRSILTKYLERQLQADRILTISNFDFCTMRAYSDLAPISMTDDERRSARARGLTREWELDWGDPDSTHFLRDKKCLATTLTWATITSCASLCPPSFVRLRNCGCNSLGSGGIRMGATDYEVDHTTTATAHEIIPKSRKNPTSGWKPVTTRPSNEVTRATLKARANAATARRLPTLQEEVEASRKKYDWGGPNSYPWRRDDSQSTGRSHPILEPGRRISRAAATRLGDARGETHDAATLKARTFTSLQKKELRRARGDKSHLKRGRAFNPARVPRATSSRGHASTSGVTSTLSSAPAYDVAGFLPDCIEIGPDSNITIIGKISIPPDQLVTFLKTPHHPLVYTRRLRVDPVPGGASRDYGSSVSMEADEPSKSMVEAAPPRTAEPTLAAGPAAPLPMADPTSMAEPMLDAAMPVTREAVRPSDASSQPCDTRPTGDPSGNVSIHGVDGALPSKGGAGTLPSGDTTGLVSTISPAEERRRQYLFDLAWASLGGDYWESLDDDFDIYSTLVLTRTLKSETMVPSSMAEPTPVTESATAATLSVADPTPVTDPAAELPSSMAEPTPVAESAPAASSSVVGQMPVTESATETPSSLAEPTPSHTEPVVWPEDVATTPVEGPARAPEGGNNRPPPEEAYLGSSDRDGTAPRSSTGEAARPSVIPSRPGVIHLTDDPAGLVPPQEVDSALPWARDEAGTTLPNDTVGPGSTMASDDDDWVLVELDRDIPALPTTSWGGVDFTRLDLGHAELVSYEDWMAHVSFDFDDDTYEADSAAGTAIEDARYSLLTNYLERQMTADRVATLSNCDVFMLTIRSTRGADGMRAATCLNKEERAVARARGFTCCCERELDSDGMHLSGRFIFRDKRCLATTLTWATITSCASLVLPRLCGCAIAAAIHLGVGGVSGWEDSAARKFEVPLTGTGHPSQDLCKIGALPLPTNTACEALASVEGQTRQRGRDPRVLRRVGTGDAC</sequence>
<evidence type="ECO:0000313" key="2">
    <source>
        <dbReference type="EMBL" id="EJK55745.1"/>
    </source>
</evidence>
<feature type="compositionally biased region" description="Low complexity" evidence="1">
    <location>
        <begin position="1382"/>
        <end position="1399"/>
    </location>
</feature>
<feature type="region of interest" description="Disordered" evidence="1">
    <location>
        <begin position="1095"/>
        <end position="1114"/>
    </location>
</feature>
<dbReference type="EMBL" id="AGNL01033306">
    <property type="protein sequence ID" value="EJK55745.1"/>
    <property type="molecule type" value="Genomic_DNA"/>
</dbReference>
<feature type="compositionally biased region" description="Basic residues" evidence="1">
    <location>
        <begin position="356"/>
        <end position="372"/>
    </location>
</feature>
<feature type="region of interest" description="Disordered" evidence="1">
    <location>
        <begin position="1341"/>
        <end position="1486"/>
    </location>
</feature>
<protein>
    <submittedName>
        <fullName evidence="2">Uncharacterized protein</fullName>
    </submittedName>
</protein>
<feature type="region of interest" description="Disordered" evidence="1">
    <location>
        <begin position="189"/>
        <end position="211"/>
    </location>
</feature>